<dbReference type="CDD" id="cd00303">
    <property type="entry name" value="retropepsin_like"/>
    <property type="match status" value="1"/>
</dbReference>
<dbReference type="InterPro" id="IPR001584">
    <property type="entry name" value="Integrase_cat-core"/>
</dbReference>
<dbReference type="GO" id="GO:0006310">
    <property type="term" value="P:DNA recombination"/>
    <property type="evidence" value="ECO:0007669"/>
    <property type="project" value="UniProtKB-KW"/>
</dbReference>
<feature type="region of interest" description="Disordered" evidence="2">
    <location>
        <begin position="35"/>
        <end position="54"/>
    </location>
</feature>
<evidence type="ECO:0000259" key="3">
    <source>
        <dbReference type="PROSITE" id="PS50994"/>
    </source>
</evidence>
<dbReference type="InterPro" id="IPR043128">
    <property type="entry name" value="Rev_trsase/Diguanyl_cyclase"/>
</dbReference>
<dbReference type="Pfam" id="PF00665">
    <property type="entry name" value="rve"/>
    <property type="match status" value="1"/>
</dbReference>
<dbReference type="PANTHER" id="PTHR48475">
    <property type="entry name" value="RIBONUCLEASE H"/>
    <property type="match status" value="1"/>
</dbReference>
<dbReference type="InterPro" id="IPR002156">
    <property type="entry name" value="RNaseH_domain"/>
</dbReference>
<feature type="domain" description="Integrase catalytic" evidence="3">
    <location>
        <begin position="1385"/>
        <end position="1556"/>
    </location>
</feature>
<sequence>MAEETSKLQGLEVQVFALEVKFDFLLQFIHRMAKRDTEEERKKATANRKQKEIHPALNLSKAAQTIPLPLPTPRRPAFHIPRPSRMEPRQFQPLPIPIPRLYTLLVQKKMIMPVGPRTRIEPQPKDYNKDLTCEYHIGEVGHTVENCRVLRHRIQELLDQGVLKFCVEGIVSVIEAEKSDEVGIASMDIPWKPLFHELKRQGLLTLPEVSKESAEEDTCEYHSGARGHNLRGCKEFKEEVASLMARGLIRRRREQPEGDCMTIDQLRLSPYERTNFQARMNRIKEDFEEFNKKKKEELGKLMPTVPLGMSKSNPELERRRKEIGKAVEDPTKTEAAEEEAVDFLRIIKSSEYSVVKQLSKMPSYISVLSLLLASESHRKALLKVLNEAYVPENIIGPSCENMVTSILVTNQLTFSDDELPLEGRGHIKALYISVKTNDCIVSKLLIDNGSALNVCPLSTLEKLGIDPTRVRTTSMIIRAFDGTHREVLREIDLPIEIGPPWLHTAGAVPSSLHQKMKLIIGNQLVPILAEEPISIYHDQAVPYIDGYASEEASFHSFEFVTVIHRVTAVEPKLSKVGIMVAREFIKAGFQPRQGLGYANQGKTAIVTFEGNKDGQRAVAKLRGKRRPEKKMVIPHIRTTFPAWEMFQIDEGNVDELELLFAKDLSINATATEEDPTTPPKTPPTNDLNINTTTKEEEEKQTKPPPTNITIATNEEEELTELSPAESPNSGTTTAEKVRTAPAVEELSINAITTEGDSTTFPIHHCQQGEEAKMWTSVPLLQRISSSNEITRKTPNDPHVSEIDNKADCSLDNIDNSDKEVELPSDILEALERQDEGSKPNIEELEVVNLAGEGEEPKEVKIGTCFTTEQKEALIALLREFREIFAWSYQDMPGLDIDIVVHKIPLKPECKPDLNRASPKDNFPLPHIDTLVNNTTTNAVFSFMDGFSSYNQIKMADEDKSKNAFVTHWGTFVYDIMPFGLKNAGATYQRAMVTLFHDMIHHEIEVYMDDMIAKSRTTQDHLTDLCKLFQHLKNGRGIKIDPTKVQAIRSMLVPKTEKEIRSFLGRINYVARFIAQFTATCEPLFKLLRKDVKIKWTEDCQKAFDKIKEYPLSPPILVPPTPGRPLILYLTVQEASMGYMLGQQDETGKQDWKLYFDEVANAIGSGIGTVLVSPKGQQTPIAIKLGFDCTNNMTEYEACIVGLQAALEFGAHELEVFKDSLLIVSQTNGEWQARDPKLIPYQRYICQLVPKFKYITFTYTPRAHNHFVDALATLASLIKLVEGDDVRPLQIETRDIPAYCVCVEECMNVEAEVDNKPWYYDIKHFVQSREYPPQATENEKKGSQSPDPRDVCRIDGSPCQRAIPGQKDHESWLLLNTPPQYLHTMASPWPFLTWGMDVIGAITLKASNGNEFILVAIDYFTKWVEACSFKNVTQVAVTRFVKHNIICRYGMPEMLITDNASNLNNHMMDQLCQQFKIQHHNSTPYRPKMNGTVEAANKNVKKILSKMTETYKDWHEHLPYALCAYRTSVRTSVGATLYSLVYGMEAVLPVEVEIPSLKILSQTQLDEAEWAQARYEQLNFIDEKRLTALCHGQLYQRRIEKAYNKKARPRTFQPGDLVLKKRNTALSDSRGKFAPSYEGPYVVKKAFSGGAIILADMDGGEFCSPINSNSVIKYHV</sequence>
<dbReference type="InterPro" id="IPR041577">
    <property type="entry name" value="RT_RNaseH_2"/>
</dbReference>
<dbReference type="Gene3D" id="2.40.70.10">
    <property type="entry name" value="Acid Proteases"/>
    <property type="match status" value="1"/>
</dbReference>
<dbReference type="SUPFAM" id="SSF56672">
    <property type="entry name" value="DNA/RNA polymerases"/>
    <property type="match status" value="1"/>
</dbReference>
<dbReference type="Gene3D" id="3.30.420.10">
    <property type="entry name" value="Ribonuclease H-like superfamily/Ribonuclease H"/>
    <property type="match status" value="2"/>
</dbReference>
<dbReference type="PANTHER" id="PTHR48475:SF1">
    <property type="entry name" value="RNASE H TYPE-1 DOMAIN-CONTAINING PROTEIN"/>
    <property type="match status" value="1"/>
</dbReference>
<dbReference type="Gene3D" id="3.10.10.10">
    <property type="entry name" value="HIV Type 1 Reverse Transcriptase, subunit A, domain 1"/>
    <property type="match status" value="1"/>
</dbReference>
<organism evidence="4">
    <name type="scientific">Fagus sylvatica</name>
    <name type="common">Beechnut</name>
    <dbReference type="NCBI Taxonomy" id="28930"/>
    <lineage>
        <taxon>Eukaryota</taxon>
        <taxon>Viridiplantae</taxon>
        <taxon>Streptophyta</taxon>
        <taxon>Embryophyta</taxon>
        <taxon>Tracheophyta</taxon>
        <taxon>Spermatophyta</taxon>
        <taxon>Magnoliopsida</taxon>
        <taxon>eudicotyledons</taxon>
        <taxon>Gunneridae</taxon>
        <taxon>Pentapetalae</taxon>
        <taxon>rosids</taxon>
        <taxon>fabids</taxon>
        <taxon>Fagales</taxon>
        <taxon>Fagaceae</taxon>
        <taxon>Fagus</taxon>
    </lineage>
</organism>
<feature type="compositionally biased region" description="Basic and acidic residues" evidence="2">
    <location>
        <begin position="1336"/>
        <end position="1349"/>
    </location>
</feature>
<dbReference type="InterPro" id="IPR043502">
    <property type="entry name" value="DNA/RNA_pol_sf"/>
</dbReference>
<dbReference type="Pfam" id="PF17919">
    <property type="entry name" value="RT_RNaseH_2"/>
    <property type="match status" value="1"/>
</dbReference>
<dbReference type="Pfam" id="PF13456">
    <property type="entry name" value="RVT_3"/>
    <property type="match status" value="1"/>
</dbReference>
<dbReference type="Pfam" id="PF00078">
    <property type="entry name" value="RVT_1"/>
    <property type="match status" value="1"/>
</dbReference>
<dbReference type="FunFam" id="3.30.70.270:FF:000063">
    <property type="entry name" value="Zinc knuckle domaincontaining protein"/>
    <property type="match status" value="1"/>
</dbReference>
<protein>
    <recommendedName>
        <fullName evidence="3">Integrase catalytic domain-containing protein</fullName>
    </recommendedName>
</protein>
<dbReference type="EMBL" id="OIVN01005068">
    <property type="protein sequence ID" value="SPD20715.1"/>
    <property type="molecule type" value="Genomic_DNA"/>
</dbReference>
<dbReference type="InterPro" id="IPR021109">
    <property type="entry name" value="Peptidase_aspartic_dom_sf"/>
</dbReference>
<dbReference type="InterPro" id="IPR036397">
    <property type="entry name" value="RNaseH_sf"/>
</dbReference>
<dbReference type="InterPro" id="IPR012337">
    <property type="entry name" value="RNaseH-like_sf"/>
</dbReference>
<dbReference type="GO" id="GO:0003676">
    <property type="term" value="F:nucleic acid binding"/>
    <property type="evidence" value="ECO:0007669"/>
    <property type="project" value="InterPro"/>
</dbReference>
<dbReference type="Gene3D" id="3.30.70.270">
    <property type="match status" value="2"/>
</dbReference>
<dbReference type="PROSITE" id="PS50994">
    <property type="entry name" value="INTEGRASE"/>
    <property type="match status" value="1"/>
</dbReference>
<evidence type="ECO:0000256" key="1">
    <source>
        <dbReference type="ARBA" id="ARBA00023172"/>
    </source>
</evidence>
<name>A0A2N9I8X3_FAGSY</name>
<dbReference type="CDD" id="cd01647">
    <property type="entry name" value="RT_LTR"/>
    <property type="match status" value="1"/>
</dbReference>
<feature type="region of interest" description="Disordered" evidence="2">
    <location>
        <begin position="669"/>
        <end position="736"/>
    </location>
</feature>
<keyword evidence="1" id="KW-0233">DNA recombination</keyword>
<evidence type="ECO:0000313" key="4">
    <source>
        <dbReference type="EMBL" id="SPD20715.1"/>
    </source>
</evidence>
<reference evidence="4" key="1">
    <citation type="submission" date="2018-02" db="EMBL/GenBank/DDBJ databases">
        <authorList>
            <person name="Cohen D.B."/>
            <person name="Kent A.D."/>
        </authorList>
    </citation>
    <scope>NUCLEOTIDE SEQUENCE</scope>
</reference>
<dbReference type="SUPFAM" id="SSF53098">
    <property type="entry name" value="Ribonuclease H-like"/>
    <property type="match status" value="1"/>
</dbReference>
<feature type="region of interest" description="Disordered" evidence="2">
    <location>
        <begin position="1330"/>
        <end position="1349"/>
    </location>
</feature>
<dbReference type="GO" id="GO:0004523">
    <property type="term" value="F:RNA-DNA hybrid ribonuclease activity"/>
    <property type="evidence" value="ECO:0007669"/>
    <property type="project" value="InterPro"/>
</dbReference>
<gene>
    <name evidence="4" type="ORF">FSB_LOCUS48597</name>
</gene>
<dbReference type="GO" id="GO:0015074">
    <property type="term" value="P:DNA integration"/>
    <property type="evidence" value="ECO:0007669"/>
    <property type="project" value="InterPro"/>
</dbReference>
<evidence type="ECO:0000256" key="2">
    <source>
        <dbReference type="SAM" id="MobiDB-lite"/>
    </source>
</evidence>
<proteinExistence type="predicted"/>
<dbReference type="CDD" id="cd09279">
    <property type="entry name" value="RNase_HI_like"/>
    <property type="match status" value="1"/>
</dbReference>
<accession>A0A2N9I8X3</accession>
<dbReference type="InterPro" id="IPR000477">
    <property type="entry name" value="RT_dom"/>
</dbReference>